<protein>
    <submittedName>
        <fullName evidence="1">Uncharacterized protein</fullName>
    </submittedName>
</protein>
<reference evidence="1" key="1">
    <citation type="submission" date="2025-08" db="UniProtKB">
        <authorList>
            <consortium name="Ensembl"/>
        </authorList>
    </citation>
    <scope>IDENTIFICATION</scope>
</reference>
<proteinExistence type="predicted"/>
<sequence length="128" mass="14063">MAGRSSYGLPFLPGNSFRDVSKSAFHRPQTLSFKNGYALPLRPTVGIGKEPLQTDPLTQSAITHLHSPVPALTYDRPSPEPVAAFIPAHVTLDKKVSVSKISPQCYAMSVIMIMKTVLKTNLIVRQYK</sequence>
<dbReference type="AlphaFoldDB" id="A0A3B3RME0"/>
<reference evidence="1" key="2">
    <citation type="submission" date="2025-09" db="UniProtKB">
        <authorList>
            <consortium name="Ensembl"/>
        </authorList>
    </citation>
    <scope>IDENTIFICATION</scope>
</reference>
<dbReference type="Proteomes" id="UP000261540">
    <property type="component" value="Unplaced"/>
</dbReference>
<evidence type="ECO:0000313" key="2">
    <source>
        <dbReference type="Proteomes" id="UP000261540"/>
    </source>
</evidence>
<dbReference type="Ensembl" id="ENSPKIT00000000235.1">
    <property type="protein sequence ID" value="ENSPKIP00000019639.1"/>
    <property type="gene ID" value="ENSPKIG00000004721.1"/>
</dbReference>
<name>A0A3B3RME0_9TELE</name>
<accession>A0A3B3RME0</accession>
<keyword evidence="2" id="KW-1185">Reference proteome</keyword>
<organism evidence="1 2">
    <name type="scientific">Paramormyrops kingsleyae</name>
    <dbReference type="NCBI Taxonomy" id="1676925"/>
    <lineage>
        <taxon>Eukaryota</taxon>
        <taxon>Metazoa</taxon>
        <taxon>Chordata</taxon>
        <taxon>Craniata</taxon>
        <taxon>Vertebrata</taxon>
        <taxon>Euteleostomi</taxon>
        <taxon>Actinopterygii</taxon>
        <taxon>Neopterygii</taxon>
        <taxon>Teleostei</taxon>
        <taxon>Osteoglossocephala</taxon>
        <taxon>Osteoglossomorpha</taxon>
        <taxon>Osteoglossiformes</taxon>
        <taxon>Mormyridae</taxon>
        <taxon>Paramormyrops</taxon>
    </lineage>
</organism>
<evidence type="ECO:0000313" key="1">
    <source>
        <dbReference type="Ensembl" id="ENSPKIP00000019639.1"/>
    </source>
</evidence>
<dbReference type="GeneTree" id="ENSGT00940000180091"/>
<dbReference type="STRING" id="1676925.ENSPKIP00000019639"/>